<evidence type="ECO:0000313" key="2">
    <source>
        <dbReference type="EMBL" id="TCO57789.1"/>
    </source>
</evidence>
<gene>
    <name evidence="2" type="ORF">EV203_12818</name>
</gene>
<dbReference type="Proteomes" id="UP000294886">
    <property type="component" value="Unassembled WGS sequence"/>
</dbReference>
<reference evidence="2 3" key="1">
    <citation type="submission" date="2019-03" db="EMBL/GenBank/DDBJ databases">
        <title>Genomic Encyclopedia of Type Strains, Phase IV (KMG-IV): sequencing the most valuable type-strain genomes for metagenomic binning, comparative biology and taxonomic classification.</title>
        <authorList>
            <person name="Goeker M."/>
        </authorList>
    </citation>
    <scope>NUCLEOTIDE SEQUENCE [LARGE SCALE GENOMIC DNA]</scope>
    <source>
        <strain evidence="2 3">DSM 13054</strain>
    </source>
</reference>
<dbReference type="Pfam" id="PF04754">
    <property type="entry name" value="Transposase_31"/>
    <property type="match status" value="1"/>
</dbReference>
<proteinExistence type="predicted"/>
<dbReference type="PANTHER" id="PTHR34613">
    <property type="entry name" value="SLL0800 PROTEIN"/>
    <property type="match status" value="1"/>
</dbReference>
<feature type="domain" description="Transposase (putative) YhgA-like" evidence="1">
    <location>
        <begin position="43"/>
        <end position="177"/>
    </location>
</feature>
<dbReference type="AlphaFoldDB" id="A0A4R2JMD0"/>
<dbReference type="EMBL" id="SLWU01000028">
    <property type="protein sequence ID" value="TCO57789.1"/>
    <property type="molecule type" value="Genomic_DNA"/>
</dbReference>
<dbReference type="InterPro" id="IPR006842">
    <property type="entry name" value="Transposase_31"/>
</dbReference>
<protein>
    <submittedName>
        <fullName evidence="2">Putative transposase/invertase (TIGR01784 family)</fullName>
    </submittedName>
</protein>
<sequence>MGKYDITLKNMFSDLTDDILSYFLGVQHVKIEELNVEFPRVETRESDMVFKCITSEGNVIAAHIEFQSDNDKEMPYRMLRYAIEIMEKYNLAPYQVVIYIGEHDLNMANKIDFNFGEENFLSYRYRIIDVGQMKFDEITQTNYYDLFSLLPLMDKERRQKEKEEYLKKCVEVIKNAPVDAKKKREIAARAKILSELIYKEDVINVMFAEVMKMLNLEKSATYRRLKEEGIKEGAKNKSIEIAKKLLKEGMDIEKIAEITELPKEEIKKLLN</sequence>
<evidence type="ECO:0000313" key="3">
    <source>
        <dbReference type="Proteomes" id="UP000294886"/>
    </source>
</evidence>
<accession>A0A4R2JMD0</accession>
<dbReference type="PANTHER" id="PTHR34613:SF1">
    <property type="entry name" value="SLL6017 PROTEIN"/>
    <property type="match status" value="1"/>
</dbReference>
<comment type="caution">
    <text evidence="2">The sequence shown here is derived from an EMBL/GenBank/DDBJ whole genome shotgun (WGS) entry which is preliminary data.</text>
</comment>
<name>A0A4R2JMD0_9THEO</name>
<evidence type="ECO:0000259" key="1">
    <source>
        <dbReference type="Pfam" id="PF04754"/>
    </source>
</evidence>
<organism evidence="2 3">
    <name type="scientific">Caldanaerobacter subterraneus</name>
    <dbReference type="NCBI Taxonomy" id="911092"/>
    <lineage>
        <taxon>Bacteria</taxon>
        <taxon>Bacillati</taxon>
        <taxon>Bacillota</taxon>
        <taxon>Clostridia</taxon>
        <taxon>Thermoanaerobacterales</taxon>
        <taxon>Thermoanaerobacteraceae</taxon>
        <taxon>Caldanaerobacter</taxon>
    </lineage>
</organism>